<name>A0A2P8D8J0_9BACT</name>
<accession>A0A2P8D8J0</accession>
<dbReference type="InterPro" id="IPR000182">
    <property type="entry name" value="GNAT_dom"/>
</dbReference>
<dbReference type="Pfam" id="PF00583">
    <property type="entry name" value="Acetyltransf_1"/>
    <property type="match status" value="1"/>
</dbReference>
<gene>
    <name evidence="4" type="ORF">B0I18_102451</name>
</gene>
<sequence length="173" mass="19737">MDTIIIKEVGPADLESLQQISRQTFIETFAGSNTEADMEQYLQQDLSAARLTGELADPHSFFYFALSGDTVIGYLKLNTGKAQTELQQEHSLEIERIYVLQACYGKGVGQVLYEKAVAVARDQKVAYIWLGVWEHNLRAIRFYDKQGFVAFDKHIFRLGKDEQTDIMMKKMLS</sequence>
<dbReference type="PROSITE" id="PS51186">
    <property type="entry name" value="GNAT"/>
    <property type="match status" value="1"/>
</dbReference>
<dbReference type="CDD" id="cd04301">
    <property type="entry name" value="NAT_SF"/>
    <property type="match status" value="1"/>
</dbReference>
<feature type="domain" description="N-acetyltransferase" evidence="3">
    <location>
        <begin position="4"/>
        <end position="173"/>
    </location>
</feature>
<dbReference type="AlphaFoldDB" id="A0A2P8D8J0"/>
<evidence type="ECO:0000313" key="5">
    <source>
        <dbReference type="Proteomes" id="UP000240572"/>
    </source>
</evidence>
<dbReference type="InterPro" id="IPR016181">
    <property type="entry name" value="Acyl_CoA_acyltransferase"/>
</dbReference>
<dbReference type="InterPro" id="IPR050832">
    <property type="entry name" value="Bact_Acetyltransf"/>
</dbReference>
<comment type="caution">
    <text evidence="4">The sequence shown here is derived from an EMBL/GenBank/DDBJ whole genome shotgun (WGS) entry which is preliminary data.</text>
</comment>
<keyword evidence="2" id="KW-0012">Acyltransferase</keyword>
<dbReference type="EMBL" id="PYGD01000002">
    <property type="protein sequence ID" value="PSK93481.1"/>
    <property type="molecule type" value="Genomic_DNA"/>
</dbReference>
<dbReference type="GO" id="GO:0016747">
    <property type="term" value="F:acyltransferase activity, transferring groups other than amino-acyl groups"/>
    <property type="evidence" value="ECO:0007669"/>
    <property type="project" value="InterPro"/>
</dbReference>
<evidence type="ECO:0000256" key="2">
    <source>
        <dbReference type="ARBA" id="ARBA00023315"/>
    </source>
</evidence>
<evidence type="ECO:0000256" key="1">
    <source>
        <dbReference type="ARBA" id="ARBA00022679"/>
    </source>
</evidence>
<organism evidence="4 5">
    <name type="scientific">Taibaiella chishuiensis</name>
    <dbReference type="NCBI Taxonomy" id="1434707"/>
    <lineage>
        <taxon>Bacteria</taxon>
        <taxon>Pseudomonadati</taxon>
        <taxon>Bacteroidota</taxon>
        <taxon>Chitinophagia</taxon>
        <taxon>Chitinophagales</taxon>
        <taxon>Chitinophagaceae</taxon>
        <taxon>Taibaiella</taxon>
    </lineage>
</organism>
<proteinExistence type="predicted"/>
<dbReference type="SUPFAM" id="SSF55729">
    <property type="entry name" value="Acyl-CoA N-acyltransferases (Nat)"/>
    <property type="match status" value="1"/>
</dbReference>
<dbReference type="Proteomes" id="UP000240572">
    <property type="component" value="Unassembled WGS sequence"/>
</dbReference>
<dbReference type="OrthoDB" id="7205533at2"/>
<reference evidence="4 5" key="1">
    <citation type="submission" date="2018-03" db="EMBL/GenBank/DDBJ databases">
        <title>Genomic Encyclopedia of Type Strains, Phase III (KMG-III): the genomes of soil and plant-associated and newly described type strains.</title>
        <authorList>
            <person name="Whitman W."/>
        </authorList>
    </citation>
    <scope>NUCLEOTIDE SEQUENCE [LARGE SCALE GENOMIC DNA]</scope>
    <source>
        <strain evidence="4 5">CGMCC 1.12700</strain>
    </source>
</reference>
<dbReference type="PANTHER" id="PTHR43877">
    <property type="entry name" value="AMINOALKYLPHOSPHONATE N-ACETYLTRANSFERASE-RELATED-RELATED"/>
    <property type="match status" value="1"/>
</dbReference>
<dbReference type="RefSeq" id="WP_106522479.1">
    <property type="nucleotide sequence ID" value="NZ_PYGD01000002.1"/>
</dbReference>
<protein>
    <submittedName>
        <fullName evidence="4">Spermine/spermidine N-acetyltransferase</fullName>
    </submittedName>
</protein>
<dbReference type="Gene3D" id="3.40.630.30">
    <property type="match status" value="1"/>
</dbReference>
<keyword evidence="1 4" id="KW-0808">Transferase</keyword>
<evidence type="ECO:0000259" key="3">
    <source>
        <dbReference type="PROSITE" id="PS51186"/>
    </source>
</evidence>
<keyword evidence="5" id="KW-1185">Reference proteome</keyword>
<evidence type="ECO:0000313" key="4">
    <source>
        <dbReference type="EMBL" id="PSK93481.1"/>
    </source>
</evidence>